<name>A0A0V0GKY7_SOLCH</name>
<keyword evidence="1" id="KW-0812">Transmembrane</keyword>
<evidence type="ECO:0000313" key="2">
    <source>
        <dbReference type="EMBL" id="JAP08423.1"/>
    </source>
</evidence>
<keyword evidence="1" id="KW-1133">Transmembrane helix</keyword>
<dbReference type="AlphaFoldDB" id="A0A0V0GKY7"/>
<evidence type="ECO:0000256" key="1">
    <source>
        <dbReference type="SAM" id="Phobius"/>
    </source>
</evidence>
<proteinExistence type="predicted"/>
<accession>A0A0V0GKY7</accession>
<sequence length="65" mass="7453">MKNVLDFEIWFTLIILFLILGKLSVLYGVLRGSIRLVTSKGYPWVVIATRRVTKWTTSLPKVPTC</sequence>
<feature type="transmembrane region" description="Helical" evidence="1">
    <location>
        <begin position="12"/>
        <end position="30"/>
    </location>
</feature>
<keyword evidence="1" id="KW-0472">Membrane</keyword>
<dbReference type="EMBL" id="GEDG01036934">
    <property type="protein sequence ID" value="JAP08423.1"/>
    <property type="molecule type" value="Transcribed_RNA"/>
</dbReference>
<reference evidence="2" key="1">
    <citation type="submission" date="2015-12" db="EMBL/GenBank/DDBJ databases">
        <title>Gene expression during late stages of embryo sac development: a critical building block for successful pollen-pistil interactions.</title>
        <authorList>
            <person name="Liu Y."/>
            <person name="Joly V."/>
            <person name="Sabar M."/>
            <person name="Matton D.P."/>
        </authorList>
    </citation>
    <scope>NUCLEOTIDE SEQUENCE</scope>
</reference>
<protein>
    <submittedName>
        <fullName evidence="2">Putative ovule protein</fullName>
    </submittedName>
</protein>
<organism evidence="2">
    <name type="scientific">Solanum chacoense</name>
    <name type="common">Chaco potato</name>
    <dbReference type="NCBI Taxonomy" id="4108"/>
    <lineage>
        <taxon>Eukaryota</taxon>
        <taxon>Viridiplantae</taxon>
        <taxon>Streptophyta</taxon>
        <taxon>Embryophyta</taxon>
        <taxon>Tracheophyta</taxon>
        <taxon>Spermatophyta</taxon>
        <taxon>Magnoliopsida</taxon>
        <taxon>eudicotyledons</taxon>
        <taxon>Gunneridae</taxon>
        <taxon>Pentapetalae</taxon>
        <taxon>asterids</taxon>
        <taxon>lamiids</taxon>
        <taxon>Solanales</taxon>
        <taxon>Solanaceae</taxon>
        <taxon>Solanoideae</taxon>
        <taxon>Solaneae</taxon>
        <taxon>Solanum</taxon>
    </lineage>
</organism>